<dbReference type="EMBL" id="JAKKPZ010000104">
    <property type="protein sequence ID" value="KAI1702147.1"/>
    <property type="molecule type" value="Genomic_DNA"/>
</dbReference>
<accession>A0AAD4QUJ2</accession>
<reference evidence="1" key="1">
    <citation type="submission" date="2022-01" db="EMBL/GenBank/DDBJ databases">
        <title>Genome Sequence Resource for Two Populations of Ditylenchus destructor, the Migratory Endoparasitic Phytonematode.</title>
        <authorList>
            <person name="Zhang H."/>
            <person name="Lin R."/>
            <person name="Xie B."/>
        </authorList>
    </citation>
    <scope>NUCLEOTIDE SEQUENCE</scope>
    <source>
        <strain evidence="1">BazhouSP</strain>
    </source>
</reference>
<dbReference type="AlphaFoldDB" id="A0AAD4QUJ2"/>
<evidence type="ECO:0000313" key="1">
    <source>
        <dbReference type="EMBL" id="KAI1702147.1"/>
    </source>
</evidence>
<proteinExistence type="predicted"/>
<sequence>MERPITKELSAQTVVLFDNSCETDPAVLWSGPPSGSSVGVIVWNIASVPVILRYSRIMMSPGKIGRQTMFSLSVLQT</sequence>
<comment type="caution">
    <text evidence="1">The sequence shown here is derived from an EMBL/GenBank/DDBJ whole genome shotgun (WGS) entry which is preliminary data.</text>
</comment>
<name>A0AAD4QUJ2_9BILA</name>
<gene>
    <name evidence="1" type="ORF">DdX_15662</name>
</gene>
<evidence type="ECO:0000313" key="2">
    <source>
        <dbReference type="Proteomes" id="UP001201812"/>
    </source>
</evidence>
<keyword evidence="2" id="KW-1185">Reference proteome</keyword>
<dbReference type="Proteomes" id="UP001201812">
    <property type="component" value="Unassembled WGS sequence"/>
</dbReference>
<organism evidence="1 2">
    <name type="scientific">Ditylenchus destructor</name>
    <dbReference type="NCBI Taxonomy" id="166010"/>
    <lineage>
        <taxon>Eukaryota</taxon>
        <taxon>Metazoa</taxon>
        <taxon>Ecdysozoa</taxon>
        <taxon>Nematoda</taxon>
        <taxon>Chromadorea</taxon>
        <taxon>Rhabditida</taxon>
        <taxon>Tylenchina</taxon>
        <taxon>Tylenchomorpha</taxon>
        <taxon>Sphaerularioidea</taxon>
        <taxon>Anguinidae</taxon>
        <taxon>Anguininae</taxon>
        <taxon>Ditylenchus</taxon>
    </lineage>
</organism>
<protein>
    <submittedName>
        <fullName evidence="1">Uncharacterized protein</fullName>
    </submittedName>
</protein>